<reference evidence="10" key="1">
    <citation type="submission" date="2017-09" db="EMBL/GenBank/DDBJ databases">
        <title>Depth-based differentiation of microbial function through sediment-hosted aquifers and enrichment of novel symbionts in the deep terrestrial subsurface.</title>
        <authorList>
            <person name="Probst A.J."/>
            <person name="Ladd B."/>
            <person name="Jarett J.K."/>
            <person name="Geller-Mcgrath D.E."/>
            <person name="Sieber C.M.K."/>
            <person name="Emerson J.B."/>
            <person name="Anantharaman K."/>
            <person name="Thomas B.C."/>
            <person name="Malmstrom R."/>
            <person name="Stieglmeier M."/>
            <person name="Klingl A."/>
            <person name="Woyke T."/>
            <person name="Ryan C.M."/>
            <person name="Banfield J.F."/>
        </authorList>
    </citation>
    <scope>NUCLEOTIDE SEQUENCE [LARGE SCALE GENOMIC DNA]</scope>
</reference>
<dbReference type="Gene3D" id="3.40.1010.10">
    <property type="entry name" value="Cobalt-precorrin-4 Transmethylase, Domain 1"/>
    <property type="match status" value="1"/>
</dbReference>
<sequence length="229" mass="25855">MERLKKSMLYIVATPIGNLEDITLRALRVLGEVDFIAAEDTRETRKLLFKYKIKKPLFSYYKDNERKMAGKILQLLKEGRKIALVSDRGTPGISDPAYLLVKLVREAKIPVASIPGACAITAALSICGLPTTNFTFLGFLPRKKGKRRKILGELSQRSETLIFYESPFRILALLEELLGIFGERRIAICRELTKKFEETVSGALSDLLRSHREKKPKGEFVILVEGKNV</sequence>
<keyword evidence="4 6" id="KW-0808">Transferase</keyword>
<dbReference type="Proteomes" id="UP000230025">
    <property type="component" value="Unassembled WGS sequence"/>
</dbReference>
<dbReference type="InterPro" id="IPR014777">
    <property type="entry name" value="4pyrrole_Mease_sub1"/>
</dbReference>
<protein>
    <recommendedName>
        <fullName evidence="6">Ribosomal RNA small subunit methyltransferase I</fullName>
        <ecNumber evidence="6">2.1.1.198</ecNumber>
    </recommendedName>
    <alternativeName>
        <fullName evidence="6">16S rRNA 2'-O-ribose C1402 methyltransferase</fullName>
    </alternativeName>
    <alternativeName>
        <fullName evidence="6">rRNA (cytidine-2'-O-)-methyltransferase RsmI</fullName>
    </alternativeName>
</protein>
<name>A0A2M7GXF6_9BACT</name>
<keyword evidence="1 6" id="KW-0963">Cytoplasm</keyword>
<keyword evidence="7" id="KW-1133">Transmembrane helix</keyword>
<evidence type="ECO:0000256" key="7">
    <source>
        <dbReference type="SAM" id="Phobius"/>
    </source>
</evidence>
<evidence type="ECO:0000256" key="6">
    <source>
        <dbReference type="HAMAP-Rule" id="MF_01877"/>
    </source>
</evidence>
<dbReference type="EC" id="2.1.1.198" evidence="6"/>
<dbReference type="FunFam" id="3.30.950.10:FF:000002">
    <property type="entry name" value="Ribosomal RNA small subunit methyltransferase I"/>
    <property type="match status" value="1"/>
</dbReference>
<comment type="function">
    <text evidence="6">Catalyzes the 2'-O-methylation of the ribose of cytidine 1402 (C1402) in 16S rRNA.</text>
</comment>
<comment type="similarity">
    <text evidence="6">Belongs to the methyltransferase superfamily. RsmI family.</text>
</comment>
<dbReference type="InterPro" id="IPR008189">
    <property type="entry name" value="rRNA_ssu_MeTfrase_I"/>
</dbReference>
<evidence type="ECO:0000313" key="9">
    <source>
        <dbReference type="EMBL" id="PIW32445.1"/>
    </source>
</evidence>
<dbReference type="InterPro" id="IPR014776">
    <property type="entry name" value="4pyrrole_Mease_sub2"/>
</dbReference>
<evidence type="ECO:0000256" key="2">
    <source>
        <dbReference type="ARBA" id="ARBA00022552"/>
    </source>
</evidence>
<proteinExistence type="inferred from homology"/>
<comment type="caution">
    <text evidence="9">The sequence shown here is derived from an EMBL/GenBank/DDBJ whole genome shotgun (WGS) entry which is preliminary data.</text>
</comment>
<dbReference type="GO" id="GO:0070677">
    <property type="term" value="F:rRNA (cytosine-2'-O-)-methyltransferase activity"/>
    <property type="evidence" value="ECO:0007669"/>
    <property type="project" value="UniProtKB-UniRule"/>
</dbReference>
<dbReference type="Pfam" id="PF00590">
    <property type="entry name" value="TP_methylase"/>
    <property type="match status" value="1"/>
</dbReference>
<keyword evidence="7" id="KW-0812">Transmembrane</keyword>
<evidence type="ECO:0000256" key="1">
    <source>
        <dbReference type="ARBA" id="ARBA00022490"/>
    </source>
</evidence>
<dbReference type="SUPFAM" id="SSF53790">
    <property type="entry name" value="Tetrapyrrole methylase"/>
    <property type="match status" value="1"/>
</dbReference>
<comment type="catalytic activity">
    <reaction evidence="6">
        <text>cytidine(1402) in 16S rRNA + S-adenosyl-L-methionine = 2'-O-methylcytidine(1402) in 16S rRNA + S-adenosyl-L-homocysteine + H(+)</text>
        <dbReference type="Rhea" id="RHEA:42924"/>
        <dbReference type="Rhea" id="RHEA-COMP:10285"/>
        <dbReference type="Rhea" id="RHEA-COMP:10286"/>
        <dbReference type="ChEBI" id="CHEBI:15378"/>
        <dbReference type="ChEBI" id="CHEBI:57856"/>
        <dbReference type="ChEBI" id="CHEBI:59789"/>
        <dbReference type="ChEBI" id="CHEBI:74495"/>
        <dbReference type="ChEBI" id="CHEBI:82748"/>
        <dbReference type="EC" id="2.1.1.198"/>
    </reaction>
</comment>
<organism evidence="9 10">
    <name type="scientific">bacterium (Candidatus Ratteibacteria) CG15_BIG_FIL_POST_REV_8_21_14_020_41_12</name>
    <dbReference type="NCBI Taxonomy" id="2014291"/>
    <lineage>
        <taxon>Bacteria</taxon>
        <taxon>Candidatus Ratteibacteria</taxon>
    </lineage>
</organism>
<dbReference type="InterPro" id="IPR000878">
    <property type="entry name" value="4pyrrol_Mease"/>
</dbReference>
<dbReference type="FunFam" id="3.40.1010.10:FF:000007">
    <property type="entry name" value="Ribosomal RNA small subunit methyltransferase I"/>
    <property type="match status" value="1"/>
</dbReference>
<comment type="subcellular location">
    <subcellularLocation>
        <location evidence="6">Cytoplasm</location>
    </subcellularLocation>
</comment>
<accession>A0A2M7GXF6</accession>
<dbReference type="PANTHER" id="PTHR46111">
    <property type="entry name" value="RIBOSOMAL RNA SMALL SUBUNIT METHYLTRANSFERASE I"/>
    <property type="match status" value="1"/>
</dbReference>
<keyword evidence="7" id="KW-0472">Membrane</keyword>
<dbReference type="AlphaFoldDB" id="A0A2M7GXF6"/>
<gene>
    <name evidence="6 9" type="primary">rsmI</name>
    <name evidence="9" type="ORF">COW28_06005</name>
</gene>
<evidence type="ECO:0000313" key="10">
    <source>
        <dbReference type="Proteomes" id="UP000230025"/>
    </source>
</evidence>
<dbReference type="InterPro" id="IPR035996">
    <property type="entry name" value="4pyrrol_Methylase_sf"/>
</dbReference>
<dbReference type="GO" id="GO:0005737">
    <property type="term" value="C:cytoplasm"/>
    <property type="evidence" value="ECO:0007669"/>
    <property type="project" value="UniProtKB-SubCell"/>
</dbReference>
<dbReference type="PANTHER" id="PTHR46111:SF1">
    <property type="entry name" value="RIBOSOMAL RNA SMALL SUBUNIT METHYLTRANSFERASE I"/>
    <property type="match status" value="1"/>
</dbReference>
<dbReference type="EMBL" id="PFFY01000276">
    <property type="protein sequence ID" value="PIW32445.1"/>
    <property type="molecule type" value="Genomic_DNA"/>
</dbReference>
<evidence type="ECO:0000259" key="8">
    <source>
        <dbReference type="Pfam" id="PF00590"/>
    </source>
</evidence>
<keyword evidence="3 6" id="KW-0489">Methyltransferase</keyword>
<evidence type="ECO:0000256" key="4">
    <source>
        <dbReference type="ARBA" id="ARBA00022679"/>
    </source>
</evidence>
<dbReference type="Gene3D" id="3.30.950.10">
    <property type="entry name" value="Methyltransferase, Cobalt-precorrin-4 Transmethylase, Domain 2"/>
    <property type="match status" value="1"/>
</dbReference>
<keyword evidence="5 6" id="KW-0949">S-adenosyl-L-methionine</keyword>
<feature type="domain" description="Tetrapyrrole methylase" evidence="8">
    <location>
        <begin position="8"/>
        <end position="207"/>
    </location>
</feature>
<dbReference type="PIRSF" id="PIRSF005917">
    <property type="entry name" value="MTase_YraL"/>
    <property type="match status" value="1"/>
</dbReference>
<evidence type="ECO:0000256" key="3">
    <source>
        <dbReference type="ARBA" id="ARBA00022603"/>
    </source>
</evidence>
<dbReference type="CDD" id="cd11648">
    <property type="entry name" value="RsmI"/>
    <property type="match status" value="1"/>
</dbReference>
<evidence type="ECO:0000256" key="5">
    <source>
        <dbReference type="ARBA" id="ARBA00022691"/>
    </source>
</evidence>
<keyword evidence="2 6" id="KW-0698">rRNA processing</keyword>
<dbReference type="HAMAP" id="MF_01877">
    <property type="entry name" value="16SrRNA_methyltr_I"/>
    <property type="match status" value="1"/>
</dbReference>
<feature type="transmembrane region" description="Helical" evidence="7">
    <location>
        <begin position="119"/>
        <end position="140"/>
    </location>
</feature>
<dbReference type="NCBIfam" id="TIGR00096">
    <property type="entry name" value="16S rRNA (cytidine(1402)-2'-O)-methyltransferase"/>
    <property type="match status" value="1"/>
</dbReference>